<name>A0ABS5ZVH0_9PROT</name>
<dbReference type="EMBL" id="JAAOMP010000013">
    <property type="protein sequence ID" value="MBU2758673.1"/>
    <property type="molecule type" value="Genomic_DNA"/>
</dbReference>
<protein>
    <submittedName>
        <fullName evidence="1">Uncharacterized protein</fullName>
    </submittedName>
</protein>
<comment type="caution">
    <text evidence="1">The sequence shown here is derived from an EMBL/GenBank/DDBJ whole genome shotgun (WGS) entry which is preliminary data.</text>
</comment>
<sequence length="114" mass="12088">MPTLTQQTNIANAIAAIRAAEELLTQQNRVATDVLTSIKLTNEYNNLDSYLSQLLHAQNSADDVGFANATAALQSQASGLQADEHAIKAIVGDFQTAASIISYISQAVTLIAKL</sequence>
<dbReference type="RefSeq" id="WP_215882477.1">
    <property type="nucleotide sequence ID" value="NZ_JAAOMP010000013.1"/>
</dbReference>
<proteinExistence type="predicted"/>
<organism evidence="1 2">
    <name type="scientific">Acidithiobacillus sulfurivorans</name>
    <dbReference type="NCBI Taxonomy" id="1958756"/>
    <lineage>
        <taxon>Bacteria</taxon>
        <taxon>Pseudomonadati</taxon>
        <taxon>Pseudomonadota</taxon>
        <taxon>Acidithiobacillia</taxon>
        <taxon>Acidithiobacillales</taxon>
        <taxon>Acidithiobacillaceae</taxon>
        <taxon>Acidithiobacillus</taxon>
    </lineage>
</organism>
<dbReference type="Proteomes" id="UP000755654">
    <property type="component" value="Unassembled WGS sequence"/>
</dbReference>
<evidence type="ECO:0000313" key="1">
    <source>
        <dbReference type="EMBL" id="MBU2758673.1"/>
    </source>
</evidence>
<gene>
    <name evidence="1" type="ORF">HAP95_00325</name>
</gene>
<evidence type="ECO:0000313" key="2">
    <source>
        <dbReference type="Proteomes" id="UP000755654"/>
    </source>
</evidence>
<accession>A0ABS5ZVH0</accession>
<keyword evidence="2" id="KW-1185">Reference proteome</keyword>
<reference evidence="1 2" key="1">
    <citation type="journal article" date="2021" name="ISME J.">
        <title>Genomic evolution of the class Acidithiobacillia: deep-branching Proteobacteria living in extreme acidic conditions.</title>
        <authorList>
            <person name="Moya-Beltran A."/>
            <person name="Beard S."/>
            <person name="Rojas-Villalobos C."/>
            <person name="Issotta F."/>
            <person name="Gallardo Y."/>
            <person name="Ulloa R."/>
            <person name="Giaveno A."/>
            <person name="Degli Esposti M."/>
            <person name="Johnson D.B."/>
            <person name="Quatrini R."/>
        </authorList>
    </citation>
    <scope>NUCLEOTIDE SEQUENCE [LARGE SCALE GENOMIC DNA]</scope>
    <source>
        <strain evidence="1 2">RW2</strain>
    </source>
</reference>